<evidence type="ECO:0000256" key="3">
    <source>
        <dbReference type="ARBA" id="ARBA00022448"/>
    </source>
</evidence>
<evidence type="ECO:0000313" key="9">
    <source>
        <dbReference type="Proteomes" id="UP000053477"/>
    </source>
</evidence>
<dbReference type="EMBL" id="KQ086059">
    <property type="protein sequence ID" value="KLO09339.1"/>
    <property type="molecule type" value="Genomic_DNA"/>
</dbReference>
<reference evidence="8 9" key="1">
    <citation type="submission" date="2015-04" db="EMBL/GenBank/DDBJ databases">
        <title>Complete genome sequence of Schizopora paradoxa KUC8140, a cosmopolitan wood degrader in East Asia.</title>
        <authorList>
            <consortium name="DOE Joint Genome Institute"/>
            <person name="Min B."/>
            <person name="Park H."/>
            <person name="Jang Y."/>
            <person name="Kim J.-J."/>
            <person name="Kim K.H."/>
            <person name="Pangilinan J."/>
            <person name="Lipzen A."/>
            <person name="Riley R."/>
            <person name="Grigoriev I.V."/>
            <person name="Spatafora J.W."/>
            <person name="Choi I.-G."/>
        </authorList>
    </citation>
    <scope>NUCLEOTIDE SEQUENCE [LARGE SCALE GENOMIC DNA]</scope>
    <source>
        <strain evidence="8 9">KUC8140</strain>
    </source>
</reference>
<organism evidence="8 9">
    <name type="scientific">Schizopora paradoxa</name>
    <dbReference type="NCBI Taxonomy" id="27342"/>
    <lineage>
        <taxon>Eukaryota</taxon>
        <taxon>Fungi</taxon>
        <taxon>Dikarya</taxon>
        <taxon>Basidiomycota</taxon>
        <taxon>Agaricomycotina</taxon>
        <taxon>Agaricomycetes</taxon>
        <taxon>Hymenochaetales</taxon>
        <taxon>Schizoporaceae</taxon>
        <taxon>Schizopora</taxon>
    </lineage>
</organism>
<feature type="coiled-coil region" evidence="7">
    <location>
        <begin position="123"/>
        <end position="166"/>
    </location>
</feature>
<protein>
    <recommendedName>
        <fullName evidence="10">Snf7-domain-containing protein</fullName>
    </recommendedName>
</protein>
<keyword evidence="4" id="KW-0967">Endosome</keyword>
<keyword evidence="9" id="KW-1185">Reference proteome</keyword>
<evidence type="ECO:0000256" key="4">
    <source>
        <dbReference type="ARBA" id="ARBA00022753"/>
    </source>
</evidence>
<name>A0A0H2RBZ7_9AGAM</name>
<dbReference type="InParanoid" id="A0A0H2RBZ7"/>
<keyword evidence="5" id="KW-0653">Protein transport</keyword>
<dbReference type="OrthoDB" id="441172at2759"/>
<comment type="subcellular location">
    <subcellularLocation>
        <location evidence="1">Endosome membrane</location>
    </subcellularLocation>
</comment>
<dbReference type="PANTHER" id="PTHR22761:SF5">
    <property type="entry name" value="CHARGED MULTIVESICULAR BODY PROTEIN 6"/>
    <property type="match status" value="1"/>
</dbReference>
<dbReference type="GO" id="GO:0000815">
    <property type="term" value="C:ESCRT III complex"/>
    <property type="evidence" value="ECO:0007669"/>
    <property type="project" value="TreeGrafter"/>
</dbReference>
<keyword evidence="7" id="KW-0175">Coiled coil</keyword>
<dbReference type="PANTHER" id="PTHR22761">
    <property type="entry name" value="CHARGED MULTIVESICULAR BODY PROTEIN"/>
    <property type="match status" value="1"/>
</dbReference>
<evidence type="ECO:0000256" key="5">
    <source>
        <dbReference type="ARBA" id="ARBA00022927"/>
    </source>
</evidence>
<keyword evidence="3" id="KW-0813">Transport</keyword>
<dbReference type="STRING" id="27342.A0A0H2RBZ7"/>
<proteinExistence type="inferred from homology"/>
<evidence type="ECO:0000256" key="2">
    <source>
        <dbReference type="ARBA" id="ARBA00006190"/>
    </source>
</evidence>
<evidence type="ECO:0000256" key="7">
    <source>
        <dbReference type="SAM" id="Coils"/>
    </source>
</evidence>
<dbReference type="GO" id="GO:0006900">
    <property type="term" value="P:vesicle budding from membrane"/>
    <property type="evidence" value="ECO:0007669"/>
    <property type="project" value="TreeGrafter"/>
</dbReference>
<evidence type="ECO:0008006" key="10">
    <source>
        <dbReference type="Google" id="ProtNLM"/>
    </source>
</evidence>
<dbReference type="Pfam" id="PF03357">
    <property type="entry name" value="Snf7"/>
    <property type="match status" value="1"/>
</dbReference>
<dbReference type="FunCoup" id="A0A0H2RBZ7">
    <property type="interactions" value="341"/>
</dbReference>
<dbReference type="AlphaFoldDB" id="A0A0H2RBZ7"/>
<sequence>MGATQSTPRITAQDKAILDLKLQRDKVKQYRKKIQIVLDREEEIAKQQLRAGQKDRALVTLRQRKYQESLLQKTDTQLENLEQLVSSIEFSRIQVSVLHGLEQGNEVLKQINKEMNIERVDKLMDETAEAQAYQREISEMLSNTLTNEEEEDVQEELRRLQEEETVGVAKPEADVHLPNVPQNIPVSDEVIDEEAPVSERARVALPA</sequence>
<gene>
    <name evidence="8" type="ORF">SCHPADRAFT_922383</name>
</gene>
<dbReference type="Proteomes" id="UP000053477">
    <property type="component" value="Unassembled WGS sequence"/>
</dbReference>
<dbReference type="InterPro" id="IPR005024">
    <property type="entry name" value="Snf7_fam"/>
</dbReference>
<accession>A0A0H2RBZ7</accession>
<evidence type="ECO:0000256" key="1">
    <source>
        <dbReference type="ARBA" id="ARBA00004608"/>
    </source>
</evidence>
<dbReference type="Gene3D" id="6.10.140.1230">
    <property type="match status" value="1"/>
</dbReference>
<dbReference type="GO" id="GO:0032511">
    <property type="term" value="P:late endosome to vacuole transport via multivesicular body sorting pathway"/>
    <property type="evidence" value="ECO:0007669"/>
    <property type="project" value="TreeGrafter"/>
</dbReference>
<evidence type="ECO:0000256" key="6">
    <source>
        <dbReference type="ARBA" id="ARBA00023136"/>
    </source>
</evidence>
<dbReference type="GO" id="GO:0015031">
    <property type="term" value="P:protein transport"/>
    <property type="evidence" value="ECO:0007669"/>
    <property type="project" value="UniProtKB-KW"/>
</dbReference>
<dbReference type="GO" id="GO:0005771">
    <property type="term" value="C:multivesicular body"/>
    <property type="evidence" value="ECO:0007669"/>
    <property type="project" value="TreeGrafter"/>
</dbReference>
<evidence type="ECO:0000313" key="8">
    <source>
        <dbReference type="EMBL" id="KLO09339.1"/>
    </source>
</evidence>
<comment type="similarity">
    <text evidence="2">Belongs to the SNF7 family.</text>
</comment>
<keyword evidence="6" id="KW-0472">Membrane</keyword>